<name>A0ABM7WSS5_9BACT</name>
<dbReference type="EMBL" id="AP025591">
    <property type="protein sequence ID" value="BDG02509.1"/>
    <property type="molecule type" value="Genomic_DNA"/>
</dbReference>
<proteinExistence type="predicted"/>
<keyword evidence="1" id="KW-1133">Transmembrane helix</keyword>
<keyword evidence="3" id="KW-1185">Reference proteome</keyword>
<accession>A0ABM7WSS5</accession>
<evidence type="ECO:0000313" key="3">
    <source>
        <dbReference type="Proteomes" id="UP001162891"/>
    </source>
</evidence>
<evidence type="ECO:0000256" key="1">
    <source>
        <dbReference type="SAM" id="Phobius"/>
    </source>
</evidence>
<sequence>MVLGFLVVSGLLSILCWRALWRGNDHIVIKVVWALLAAVPGLGALLFAVLHDPPPVQPEIDRAAGGDWDIVPNASARHHTGHDA</sequence>
<feature type="transmembrane region" description="Helical" evidence="1">
    <location>
        <begin position="28"/>
        <end position="50"/>
    </location>
</feature>
<dbReference type="Proteomes" id="UP001162891">
    <property type="component" value="Chromosome"/>
</dbReference>
<organism evidence="2 3">
    <name type="scientific">Anaeromyxobacter oryzae</name>
    <dbReference type="NCBI Taxonomy" id="2918170"/>
    <lineage>
        <taxon>Bacteria</taxon>
        <taxon>Pseudomonadati</taxon>
        <taxon>Myxococcota</taxon>
        <taxon>Myxococcia</taxon>
        <taxon>Myxococcales</taxon>
        <taxon>Cystobacterineae</taxon>
        <taxon>Anaeromyxobacteraceae</taxon>
        <taxon>Anaeromyxobacter</taxon>
    </lineage>
</organism>
<evidence type="ECO:0000313" key="2">
    <source>
        <dbReference type="EMBL" id="BDG02509.1"/>
    </source>
</evidence>
<keyword evidence="1" id="KW-0812">Transmembrane</keyword>
<evidence type="ECO:0008006" key="4">
    <source>
        <dbReference type="Google" id="ProtNLM"/>
    </source>
</evidence>
<keyword evidence="1" id="KW-0472">Membrane</keyword>
<gene>
    <name evidence="2" type="ORF">AMOR_15050</name>
</gene>
<protein>
    <recommendedName>
        <fullName evidence="4">Cardiolipin synthase N-terminal domain-containing protein</fullName>
    </recommendedName>
</protein>
<reference evidence="3" key="1">
    <citation type="journal article" date="2022" name="Int. J. Syst. Evol. Microbiol.">
        <title>Anaeromyxobacter oryzae sp. nov., Anaeromyxobacter diazotrophicus sp. nov. and Anaeromyxobacter paludicola sp. nov., isolated from paddy soils.</title>
        <authorList>
            <person name="Itoh H."/>
            <person name="Xu Z."/>
            <person name="Mise K."/>
            <person name="Masuda Y."/>
            <person name="Ushijima N."/>
            <person name="Hayakawa C."/>
            <person name="Shiratori Y."/>
            <person name="Senoo K."/>
        </authorList>
    </citation>
    <scope>NUCLEOTIDE SEQUENCE [LARGE SCALE GENOMIC DNA]</scope>
    <source>
        <strain evidence="3">Red232</strain>
    </source>
</reference>